<feature type="signal peptide" evidence="13">
    <location>
        <begin position="1"/>
        <end position="26"/>
    </location>
</feature>
<dbReference type="InterPro" id="IPR036942">
    <property type="entry name" value="Beta-barrel_TonB_sf"/>
</dbReference>
<evidence type="ECO:0000256" key="2">
    <source>
        <dbReference type="ARBA" id="ARBA00022448"/>
    </source>
</evidence>
<evidence type="ECO:0000313" key="16">
    <source>
        <dbReference type="EMBL" id="MCO6158736.1"/>
    </source>
</evidence>
<organism evidence="16 17">
    <name type="scientific">Asaia lannensis NBRC 102526</name>
    <dbReference type="NCBI Taxonomy" id="1307926"/>
    <lineage>
        <taxon>Bacteria</taxon>
        <taxon>Pseudomonadati</taxon>
        <taxon>Pseudomonadota</taxon>
        <taxon>Alphaproteobacteria</taxon>
        <taxon>Acetobacterales</taxon>
        <taxon>Acetobacteraceae</taxon>
        <taxon>Asaia</taxon>
    </lineage>
</organism>
<dbReference type="InterPro" id="IPR012910">
    <property type="entry name" value="Plug_dom"/>
</dbReference>
<evidence type="ECO:0000256" key="6">
    <source>
        <dbReference type="ARBA" id="ARBA00023004"/>
    </source>
</evidence>
<protein>
    <submittedName>
        <fullName evidence="16">TonB-dependent receptor plug domain-containing protein</fullName>
    </submittedName>
</protein>
<dbReference type="EMBL" id="JAMXQU010000001">
    <property type="protein sequence ID" value="MCO6158736.1"/>
    <property type="molecule type" value="Genomic_DNA"/>
</dbReference>
<dbReference type="PANTHER" id="PTHR32552">
    <property type="entry name" value="FERRICHROME IRON RECEPTOR-RELATED"/>
    <property type="match status" value="1"/>
</dbReference>
<keyword evidence="17" id="KW-1185">Reference proteome</keyword>
<keyword evidence="4" id="KW-0410">Iron transport</keyword>
<evidence type="ECO:0000256" key="4">
    <source>
        <dbReference type="ARBA" id="ARBA00022496"/>
    </source>
</evidence>
<dbReference type="InterPro" id="IPR039426">
    <property type="entry name" value="TonB-dep_rcpt-like"/>
</dbReference>
<proteinExistence type="inferred from homology"/>
<evidence type="ECO:0000259" key="14">
    <source>
        <dbReference type="Pfam" id="PF00593"/>
    </source>
</evidence>
<dbReference type="Pfam" id="PF07715">
    <property type="entry name" value="Plug"/>
    <property type="match status" value="1"/>
</dbReference>
<keyword evidence="8 12" id="KW-0798">TonB box</keyword>
<dbReference type="PANTHER" id="PTHR32552:SF81">
    <property type="entry name" value="TONB-DEPENDENT OUTER MEMBRANE RECEPTOR"/>
    <property type="match status" value="1"/>
</dbReference>
<dbReference type="RefSeq" id="WP_252848329.1">
    <property type="nucleotide sequence ID" value="NZ_BAPW01000034.1"/>
</dbReference>
<evidence type="ECO:0000256" key="12">
    <source>
        <dbReference type="RuleBase" id="RU003357"/>
    </source>
</evidence>
<evidence type="ECO:0000256" key="5">
    <source>
        <dbReference type="ARBA" id="ARBA00022692"/>
    </source>
</evidence>
<comment type="similarity">
    <text evidence="11 12">Belongs to the TonB-dependent receptor family.</text>
</comment>
<dbReference type="SUPFAM" id="SSF56935">
    <property type="entry name" value="Porins"/>
    <property type="match status" value="1"/>
</dbReference>
<keyword evidence="3 11" id="KW-1134">Transmembrane beta strand</keyword>
<feature type="domain" description="TonB-dependent receptor-like beta-barrel" evidence="14">
    <location>
        <begin position="288"/>
        <end position="723"/>
    </location>
</feature>
<evidence type="ECO:0000256" key="9">
    <source>
        <dbReference type="ARBA" id="ARBA00023136"/>
    </source>
</evidence>
<comment type="subcellular location">
    <subcellularLocation>
        <location evidence="1 11">Cell outer membrane</location>
        <topology evidence="1 11">Multi-pass membrane protein</topology>
    </subcellularLocation>
</comment>
<evidence type="ECO:0000256" key="8">
    <source>
        <dbReference type="ARBA" id="ARBA00023077"/>
    </source>
</evidence>
<comment type="caution">
    <text evidence="16">The sequence shown here is derived from an EMBL/GenBank/DDBJ whole genome shotgun (WGS) entry which is preliminary data.</text>
</comment>
<evidence type="ECO:0000256" key="3">
    <source>
        <dbReference type="ARBA" id="ARBA00022452"/>
    </source>
</evidence>
<keyword evidence="10 11" id="KW-0998">Cell outer membrane</keyword>
<gene>
    <name evidence="16" type="ORF">NF685_01670</name>
</gene>
<evidence type="ECO:0000256" key="13">
    <source>
        <dbReference type="SAM" id="SignalP"/>
    </source>
</evidence>
<keyword evidence="7" id="KW-0406">Ion transport</keyword>
<keyword evidence="16" id="KW-0675">Receptor</keyword>
<sequence length="759" mass="84357">MTYLDMRAGILCATLTVAFFPLTPSAAPLKAKRTIPDKTTAAAKPIAPHKDGRIESILVTADRKTQTAQTVPTSISVVSAKTLENRNITSVFDLQYVTPSLQIQPSYGSGQFTYTIRGVGFSGYSSNNSPTVGIYVDEVSNPVPLGTNGQMFDMARVEVLRGPQGTLYGRNTTGGAINYITNRPTDSFQAGIAAQDGRFNAATVDGYISGPINEKLSVRLAGQTQQGGAWQYNPEKREWLGDANRGAARLLMDFHPDESWQILFNLHGNRDRSDGTGVHPWSPITALSTTNPIPVSPDRYQTLWGTSQSFADQIGITPGATPYSHLDMGGLNFRVQKKLRRITLVNLTSFDNMKRNEYNNFDGSSKAIADVSFRTRANVVSEEFRVSSNSKSRLEWIGGVFYGYQWLNDRYQSGFVDLNKTNGDVRYSQVVNTISGFGQATYHVTHAFQIVGGVRIEHEKRDLNNLYAHYIVNNIVTNPNNIVDKRSLSYTLPSARFILQYTPFSRDMLYFTFSKGIKSGGYTVYNTSNARDMSTPFKPENLYAFELGNKLVLPEYNLKINADFFYYDYFNRQVQSQTVSPISGAIGVYVNAPRSHEYGGEYEVEWSPIERLRIAQSGAYVTGAYDKFSTITKVVKVDGLWQGIMSDAAGQKISVPSFTANGSVDYTWRLGRYDLTGGLDYSLRTSLRFLTPINDLAGYTLWGGYIAFAPRKGHWKVEAIGRNITDKQYDVTRGRFISGDNIALAGMPATWLLRVRGDL</sequence>
<keyword evidence="5 11" id="KW-0812">Transmembrane</keyword>
<evidence type="ECO:0000256" key="1">
    <source>
        <dbReference type="ARBA" id="ARBA00004571"/>
    </source>
</evidence>
<keyword evidence="2 11" id="KW-0813">Transport</keyword>
<feature type="domain" description="TonB-dependent receptor plug" evidence="15">
    <location>
        <begin position="68"/>
        <end position="176"/>
    </location>
</feature>
<keyword evidence="6" id="KW-0408">Iron</keyword>
<evidence type="ECO:0000313" key="17">
    <source>
        <dbReference type="Proteomes" id="UP001523401"/>
    </source>
</evidence>
<dbReference type="InterPro" id="IPR000531">
    <property type="entry name" value="Beta-barrel_TonB"/>
</dbReference>
<reference evidence="16 17" key="1">
    <citation type="submission" date="2022-06" db="EMBL/GenBank/DDBJ databases">
        <title>Whole-genome of Asaia lannensis strain LMG 27011T.</title>
        <authorList>
            <person name="Sombolestani A."/>
        </authorList>
    </citation>
    <scope>NUCLEOTIDE SEQUENCE [LARGE SCALE GENOMIC DNA]</scope>
    <source>
        <strain evidence="16 17">NBRC 102526</strain>
    </source>
</reference>
<keyword evidence="13" id="KW-0732">Signal</keyword>
<feature type="chain" id="PRO_5047410852" evidence="13">
    <location>
        <begin position="27"/>
        <end position="759"/>
    </location>
</feature>
<keyword evidence="9 11" id="KW-0472">Membrane</keyword>
<dbReference type="Gene3D" id="2.40.170.20">
    <property type="entry name" value="TonB-dependent receptor, beta-barrel domain"/>
    <property type="match status" value="1"/>
</dbReference>
<evidence type="ECO:0000256" key="7">
    <source>
        <dbReference type="ARBA" id="ARBA00023065"/>
    </source>
</evidence>
<evidence type="ECO:0000259" key="15">
    <source>
        <dbReference type="Pfam" id="PF07715"/>
    </source>
</evidence>
<name>A0ABT1CD78_9PROT</name>
<accession>A0ABT1CD78</accession>
<dbReference type="Proteomes" id="UP001523401">
    <property type="component" value="Unassembled WGS sequence"/>
</dbReference>
<evidence type="ECO:0000256" key="11">
    <source>
        <dbReference type="PROSITE-ProRule" id="PRU01360"/>
    </source>
</evidence>
<dbReference type="PROSITE" id="PS52016">
    <property type="entry name" value="TONB_DEPENDENT_REC_3"/>
    <property type="match status" value="1"/>
</dbReference>
<dbReference type="Pfam" id="PF00593">
    <property type="entry name" value="TonB_dep_Rec_b-barrel"/>
    <property type="match status" value="1"/>
</dbReference>
<evidence type="ECO:0000256" key="10">
    <source>
        <dbReference type="ARBA" id="ARBA00023237"/>
    </source>
</evidence>